<accession>A0A0R2SDR6</accession>
<dbReference type="AlphaFoldDB" id="A0A0R2SDR6"/>
<dbReference type="InterPro" id="IPR018715">
    <property type="entry name" value="DUF2239"/>
</dbReference>
<dbReference type="Proteomes" id="UP000051934">
    <property type="component" value="Unassembled WGS sequence"/>
</dbReference>
<protein>
    <submittedName>
        <fullName evidence="1">Uncharacterized protein</fullName>
    </submittedName>
</protein>
<organism evidence="1 2">
    <name type="scientific">OM182 bacterium BACL3 MAG-120507-bin80</name>
    <dbReference type="NCBI Taxonomy" id="1655577"/>
    <lineage>
        <taxon>Bacteria</taxon>
        <taxon>Pseudomonadati</taxon>
        <taxon>Pseudomonadota</taxon>
        <taxon>Gammaproteobacteria</taxon>
        <taxon>OMG group</taxon>
        <taxon>OM182 clade</taxon>
    </lineage>
</organism>
<dbReference type="Pfam" id="PF09998">
    <property type="entry name" value="DUF2239"/>
    <property type="match status" value="1"/>
</dbReference>
<name>A0A0R2SDR6_9GAMM</name>
<evidence type="ECO:0000313" key="1">
    <source>
        <dbReference type="EMBL" id="KRO70602.1"/>
    </source>
</evidence>
<dbReference type="EMBL" id="LIBB01000313">
    <property type="protein sequence ID" value="KRO70602.1"/>
    <property type="molecule type" value="Genomic_DNA"/>
</dbReference>
<gene>
    <name evidence="1" type="ORF">ABR69_02000</name>
</gene>
<feature type="non-terminal residue" evidence="1">
    <location>
        <position position="64"/>
    </location>
</feature>
<proteinExistence type="predicted"/>
<evidence type="ECO:0000313" key="2">
    <source>
        <dbReference type="Proteomes" id="UP000051934"/>
    </source>
</evidence>
<comment type="caution">
    <text evidence="1">The sequence shown here is derived from an EMBL/GenBank/DDBJ whole genome shotgun (WGS) entry which is preliminary data.</text>
</comment>
<reference evidence="1 2" key="1">
    <citation type="submission" date="2015-10" db="EMBL/GenBank/DDBJ databases">
        <title>Metagenome-Assembled Genomes uncover a global brackish microbiome.</title>
        <authorList>
            <person name="Hugerth L.W."/>
            <person name="Larsson J."/>
            <person name="Alneberg J."/>
            <person name="Lindh M.V."/>
            <person name="Legrand C."/>
            <person name="Pinhassi J."/>
            <person name="Andersson A.F."/>
        </authorList>
    </citation>
    <scope>NUCLEOTIDE SEQUENCE [LARGE SCALE GENOMIC DNA]</scope>
    <source>
        <strain evidence="1">BACL4 MAG-120507-bin80</strain>
    </source>
</reference>
<sequence length="64" mass="7006">MEKIDLQNRFLAFKGDKLIADGKQLEVALKLKAEGAEPALRRGEILLFAGADGRQIDLHLSGSE</sequence>